<accession>A0AAX4L2U5</accession>
<dbReference type="Pfam" id="PF11485">
    <property type="entry name" value="STK_08120-like"/>
    <property type="match status" value="1"/>
</dbReference>
<dbReference type="InterPro" id="IPR021578">
    <property type="entry name" value="STK_08120-like"/>
</dbReference>
<protein>
    <submittedName>
        <fullName evidence="1">STK_08120 family protein</fullName>
    </submittedName>
</protein>
<reference evidence="1 2" key="1">
    <citation type="submission" date="2024-02" db="EMBL/GenBank/DDBJ databases">
        <title>STSV induces naive adaptation in Sulfolobus.</title>
        <authorList>
            <person name="Xiang X."/>
            <person name="Song M."/>
        </authorList>
    </citation>
    <scope>NUCLEOTIDE SEQUENCE [LARGE SCALE GENOMIC DNA]</scope>
    <source>
        <strain evidence="1 2">RT2</strain>
    </source>
</reference>
<organism evidence="1 2">
    <name type="scientific">Sulfolobus tengchongensis</name>
    <dbReference type="NCBI Taxonomy" id="207809"/>
    <lineage>
        <taxon>Archaea</taxon>
        <taxon>Thermoproteota</taxon>
        <taxon>Thermoprotei</taxon>
        <taxon>Sulfolobales</taxon>
        <taxon>Sulfolobaceae</taxon>
        <taxon>Sulfolobus</taxon>
    </lineage>
</organism>
<keyword evidence="2" id="KW-1185">Reference proteome</keyword>
<dbReference type="EMBL" id="CP146016">
    <property type="protein sequence ID" value="WWQ61254.1"/>
    <property type="molecule type" value="Genomic_DNA"/>
</dbReference>
<dbReference type="Gene3D" id="3.30.530.20">
    <property type="match status" value="1"/>
</dbReference>
<evidence type="ECO:0000313" key="2">
    <source>
        <dbReference type="Proteomes" id="UP001432202"/>
    </source>
</evidence>
<dbReference type="Proteomes" id="UP001432202">
    <property type="component" value="Chromosome"/>
</dbReference>
<proteinExistence type="predicted"/>
<dbReference type="GeneID" id="89335906"/>
<gene>
    <name evidence="1" type="ORF">V6M85_04020</name>
</gene>
<dbReference type="AlphaFoldDB" id="A0AAX4L2U5"/>
<name>A0AAX4L2U5_9CREN</name>
<dbReference type="InterPro" id="IPR023393">
    <property type="entry name" value="START-like_dom_sf"/>
</dbReference>
<dbReference type="RefSeq" id="WP_338603286.1">
    <property type="nucleotide sequence ID" value="NZ_CP146016.1"/>
</dbReference>
<evidence type="ECO:0000313" key="1">
    <source>
        <dbReference type="EMBL" id="WWQ61254.1"/>
    </source>
</evidence>
<sequence>MEITLNTQHDNSALLNILSDPNFTLYKVLGAETVIVKEGEFDVMISLGITSLILHGTVYIGSNRISYRFYAVGTQKGEGGILEFDLTQKGVVKIIMEYEGRLGSFIKLSLRRKIERNIKKLDEEIRLERIKRKI</sequence>